<dbReference type="AlphaFoldDB" id="A0A5B0N264"/>
<organism evidence="1 2">
    <name type="scientific">Puccinia graminis f. sp. tritici</name>
    <dbReference type="NCBI Taxonomy" id="56615"/>
    <lineage>
        <taxon>Eukaryota</taxon>
        <taxon>Fungi</taxon>
        <taxon>Dikarya</taxon>
        <taxon>Basidiomycota</taxon>
        <taxon>Pucciniomycotina</taxon>
        <taxon>Pucciniomycetes</taxon>
        <taxon>Pucciniales</taxon>
        <taxon>Pucciniaceae</taxon>
        <taxon>Puccinia</taxon>
    </lineage>
</organism>
<proteinExistence type="predicted"/>
<reference evidence="1 2" key="1">
    <citation type="submission" date="2019-05" db="EMBL/GenBank/DDBJ databases">
        <title>Emergence of the Ug99 lineage of the wheat stem rust pathogen through somatic hybridization.</title>
        <authorList>
            <person name="Li F."/>
            <person name="Upadhyaya N.M."/>
            <person name="Sperschneider J."/>
            <person name="Matny O."/>
            <person name="Nguyen-Phuc H."/>
            <person name="Mago R."/>
            <person name="Raley C."/>
            <person name="Miller M.E."/>
            <person name="Silverstein K.A.T."/>
            <person name="Henningsen E."/>
            <person name="Hirsch C.D."/>
            <person name="Visser B."/>
            <person name="Pretorius Z.A."/>
            <person name="Steffenson B.J."/>
            <person name="Schwessinger B."/>
            <person name="Dodds P.N."/>
            <person name="Figueroa M."/>
        </authorList>
    </citation>
    <scope>NUCLEOTIDE SEQUENCE [LARGE SCALE GENOMIC DNA]</scope>
    <source>
        <strain evidence="1 2">Ug99</strain>
    </source>
</reference>
<comment type="caution">
    <text evidence="1">The sequence shown here is derived from an EMBL/GenBank/DDBJ whole genome shotgun (WGS) entry which is preliminary data.</text>
</comment>
<sequence length="64" mass="6930">MTPGSACVHASAADPEKPSYIRTAVIAGPAMDHPEVDKLLSKTHYTRGLKMKVFGDESTPTRFL</sequence>
<name>A0A5B0N264_PUCGR</name>
<accession>A0A5B0N264</accession>
<evidence type="ECO:0000313" key="2">
    <source>
        <dbReference type="Proteomes" id="UP000325313"/>
    </source>
</evidence>
<protein>
    <submittedName>
        <fullName evidence="1">Uncharacterized protein</fullName>
    </submittedName>
</protein>
<dbReference type="Proteomes" id="UP000325313">
    <property type="component" value="Unassembled WGS sequence"/>
</dbReference>
<dbReference type="EMBL" id="VDEP01000439">
    <property type="protein sequence ID" value="KAA1082188.1"/>
    <property type="molecule type" value="Genomic_DNA"/>
</dbReference>
<gene>
    <name evidence="1" type="ORF">PGTUg99_026127</name>
</gene>
<evidence type="ECO:0000313" key="1">
    <source>
        <dbReference type="EMBL" id="KAA1082188.1"/>
    </source>
</evidence>